<organism evidence="1 2">
    <name type="scientific">Alloprevotella rava</name>
    <dbReference type="NCBI Taxonomy" id="671218"/>
    <lineage>
        <taxon>Bacteria</taxon>
        <taxon>Pseudomonadati</taxon>
        <taxon>Bacteroidota</taxon>
        <taxon>Bacteroidia</taxon>
        <taxon>Bacteroidales</taxon>
        <taxon>Prevotellaceae</taxon>
        <taxon>Alloprevotella</taxon>
    </lineage>
</organism>
<reference evidence="1 2" key="1">
    <citation type="submission" date="2020-08" db="EMBL/GenBank/DDBJ databases">
        <title>Genomic Encyclopedia of Type Strains, Phase IV (KMG-IV): sequencing the most valuable type-strain genomes for metagenomic binning, comparative biology and taxonomic classification.</title>
        <authorList>
            <person name="Goeker M."/>
        </authorList>
    </citation>
    <scope>NUCLEOTIDE SEQUENCE [LARGE SCALE GENOMIC DNA]</scope>
    <source>
        <strain evidence="1 2">DSM 22548</strain>
    </source>
</reference>
<dbReference type="Proteomes" id="UP000541425">
    <property type="component" value="Unassembled WGS sequence"/>
</dbReference>
<dbReference type="EMBL" id="JACICA010000001">
    <property type="protein sequence ID" value="MBB3701688.1"/>
    <property type="molecule type" value="Genomic_DNA"/>
</dbReference>
<accession>A0A7W5UCW8</accession>
<dbReference type="AlphaFoldDB" id="A0A7W5UCW8"/>
<protein>
    <submittedName>
        <fullName evidence="1">Uncharacterized protein</fullName>
    </submittedName>
</protein>
<name>A0A7W5UCW8_9BACT</name>
<proteinExistence type="predicted"/>
<sequence>MLNNIKTATFLIKRLIFFLILSADTIRLSADSLIAFKNILIVFLDSLIGRAIQQNESAVRLISNWISKDSRSHRLRNCLTTSRKRIERTACLVSEKNAGNNSFIPSFSPLITFFTQGRKLLAACIERIFFVNLWLI</sequence>
<gene>
    <name evidence="1" type="ORF">FHS60_000130</name>
</gene>
<evidence type="ECO:0000313" key="2">
    <source>
        <dbReference type="Proteomes" id="UP000541425"/>
    </source>
</evidence>
<evidence type="ECO:0000313" key="1">
    <source>
        <dbReference type="EMBL" id="MBB3701688.1"/>
    </source>
</evidence>
<comment type="caution">
    <text evidence="1">The sequence shown here is derived from an EMBL/GenBank/DDBJ whole genome shotgun (WGS) entry which is preliminary data.</text>
</comment>